<sequence>MHSIYRQVKDNDDIRLCIKPKAKAKHASPIHARYTRHRYGAKHTQALRHSDLPVHTPEGKKDGAAPSHKGRRTI</sequence>
<feature type="compositionally biased region" description="Basic and acidic residues" evidence="1">
    <location>
        <begin position="48"/>
        <end position="63"/>
    </location>
</feature>
<evidence type="ECO:0000256" key="1">
    <source>
        <dbReference type="SAM" id="MobiDB-lite"/>
    </source>
</evidence>
<reference evidence="2 3" key="1">
    <citation type="journal article" date="2019" name="Syst. Appl. Microbiol.">
        <title>Characterization of Bifidobacterium species in feaces of the Egyptian fruit bat: Description of B. vespertilionis sp. nov. and B. rousetti sp. nov.</title>
        <authorList>
            <person name="Modesto M."/>
            <person name="Satti M."/>
            <person name="Watanabe K."/>
            <person name="Puglisi E."/>
            <person name="Morelli L."/>
            <person name="Huang C.-H."/>
            <person name="Liou J.-S."/>
            <person name="Miyashita M."/>
            <person name="Tamura T."/>
            <person name="Saito S."/>
            <person name="Mori K."/>
            <person name="Huang L."/>
            <person name="Sciavilla P."/>
            <person name="Sandri C."/>
            <person name="Spiezio C."/>
            <person name="Vitali F."/>
            <person name="Cavalieri D."/>
            <person name="Perpetuini G."/>
            <person name="Tofalo R."/>
            <person name="Bonetti A."/>
            <person name="Arita M."/>
            <person name="Mattarelli P."/>
        </authorList>
    </citation>
    <scope>NUCLEOTIDE SEQUENCE [LARGE SCALE GENOMIC DNA]</scope>
    <source>
        <strain evidence="2 3">RST19</strain>
    </source>
</reference>
<evidence type="ECO:0000313" key="3">
    <source>
        <dbReference type="Proteomes" id="UP000326251"/>
    </source>
</evidence>
<dbReference type="AlphaFoldDB" id="A0A5J5E3H9"/>
<organism evidence="2 3">
    <name type="scientific">Bifidobacterium reuteri</name>
    <dbReference type="NCBI Taxonomy" id="983706"/>
    <lineage>
        <taxon>Bacteria</taxon>
        <taxon>Bacillati</taxon>
        <taxon>Actinomycetota</taxon>
        <taxon>Actinomycetes</taxon>
        <taxon>Bifidobacteriales</taxon>
        <taxon>Bifidobacteriaceae</taxon>
        <taxon>Bifidobacterium</taxon>
    </lineage>
</organism>
<feature type="region of interest" description="Disordered" evidence="1">
    <location>
        <begin position="39"/>
        <end position="74"/>
    </location>
</feature>
<dbReference type="Proteomes" id="UP000326251">
    <property type="component" value="Unassembled WGS sequence"/>
</dbReference>
<accession>A0A5J5E3H9</accession>
<comment type="caution">
    <text evidence="2">The sequence shown here is derived from an EMBL/GenBank/DDBJ whole genome shotgun (WGS) entry which is preliminary data.</text>
</comment>
<evidence type="ECO:0000313" key="2">
    <source>
        <dbReference type="EMBL" id="KAA8823595.1"/>
    </source>
</evidence>
<protein>
    <submittedName>
        <fullName evidence="2">Uncharacterized protein</fullName>
    </submittedName>
</protein>
<dbReference type="EMBL" id="RZUG01000023">
    <property type="protein sequence ID" value="KAA8823595.1"/>
    <property type="molecule type" value="Genomic_DNA"/>
</dbReference>
<gene>
    <name evidence="2" type="ORF">EMO92_09840</name>
</gene>
<proteinExistence type="predicted"/>
<name>A0A5J5E3H9_9BIFI</name>